<dbReference type="EC" id="2.3.3.15" evidence="4"/>
<dbReference type="Pfam" id="PF00205">
    <property type="entry name" value="TPP_enzyme_M"/>
    <property type="match status" value="1"/>
</dbReference>
<dbReference type="InterPro" id="IPR017820">
    <property type="entry name" value="Sulphoacetald_Actrfrase"/>
</dbReference>
<evidence type="ECO:0000256" key="4">
    <source>
        <dbReference type="ARBA" id="ARBA00012971"/>
    </source>
</evidence>
<dbReference type="PROSITE" id="PS00187">
    <property type="entry name" value="TPP_ENZYMES"/>
    <property type="match status" value="1"/>
</dbReference>
<keyword evidence="9" id="KW-0012">Acyltransferase</keyword>
<name>A0ABP0JFD9_9DINO</name>
<dbReference type="Proteomes" id="UP001642464">
    <property type="component" value="Unassembled WGS sequence"/>
</dbReference>
<dbReference type="InterPro" id="IPR029035">
    <property type="entry name" value="DHS-like_NAD/FAD-binding_dom"/>
</dbReference>
<protein>
    <recommendedName>
        <fullName evidence="4">sulfoacetaldehyde acetyltransferase</fullName>
        <ecNumber evidence="4">2.3.3.15</ecNumber>
    </recommendedName>
</protein>
<dbReference type="NCBIfam" id="NF005713">
    <property type="entry name" value="PRK07525.1"/>
    <property type="match status" value="1"/>
</dbReference>
<evidence type="ECO:0000256" key="3">
    <source>
        <dbReference type="ARBA" id="ARBA00007812"/>
    </source>
</evidence>
<keyword evidence="8 10" id="KW-0786">Thiamine pyrophosphate</keyword>
<evidence type="ECO:0000313" key="15">
    <source>
        <dbReference type="Proteomes" id="UP001642464"/>
    </source>
</evidence>
<keyword evidence="5" id="KW-0808">Transferase</keyword>
<gene>
    <name evidence="14" type="ORF">SCF082_LOCUS11791</name>
</gene>
<dbReference type="SUPFAM" id="SSF52518">
    <property type="entry name" value="Thiamin diphosphate-binding fold (THDP-binding)"/>
    <property type="match status" value="2"/>
</dbReference>
<dbReference type="Pfam" id="PF02775">
    <property type="entry name" value="TPP_enzyme_C"/>
    <property type="match status" value="1"/>
</dbReference>
<comment type="cofactor">
    <cofactor evidence="2">
        <name>thiamine diphosphate</name>
        <dbReference type="ChEBI" id="CHEBI:58937"/>
    </cofactor>
</comment>
<evidence type="ECO:0000256" key="2">
    <source>
        <dbReference type="ARBA" id="ARBA00001964"/>
    </source>
</evidence>
<comment type="caution">
    <text evidence="14">The sequence shown here is derived from an EMBL/GenBank/DDBJ whole genome shotgun (WGS) entry which is preliminary data.</text>
</comment>
<dbReference type="SUPFAM" id="SSF52467">
    <property type="entry name" value="DHS-like NAD/FAD-binding domain"/>
    <property type="match status" value="1"/>
</dbReference>
<feature type="domain" description="Thiamine pyrophosphate enzyme N-terminal TPP-binding" evidence="13">
    <location>
        <begin position="41"/>
        <end position="157"/>
    </location>
</feature>
<dbReference type="InterPro" id="IPR011766">
    <property type="entry name" value="TPP_enzyme_TPP-bd"/>
</dbReference>
<feature type="domain" description="Thiamine pyrophosphate enzyme central" evidence="11">
    <location>
        <begin position="226"/>
        <end position="363"/>
    </location>
</feature>
<evidence type="ECO:0000259" key="11">
    <source>
        <dbReference type="Pfam" id="PF00205"/>
    </source>
</evidence>
<keyword evidence="6" id="KW-0479">Metal-binding</keyword>
<accession>A0ABP0JFD9</accession>
<evidence type="ECO:0000256" key="6">
    <source>
        <dbReference type="ARBA" id="ARBA00022723"/>
    </source>
</evidence>
<dbReference type="InterPro" id="IPR045229">
    <property type="entry name" value="TPP_enz"/>
</dbReference>
<sequence length="626" mass="68072">MAMVRGRFAQGLSFGPHGPILRPFSAAAKPVHGERKAPMRMTTEEAFVKTLQMHGIKNAFGIIGSAMMPISDLFPAAGIKFWDCAHECNAGMMADGYTRTTGKMSMMIAQNGPGITNFVTPVKTAYWNHTPLLLVTPQAANKTIGQGGFQEVEQMAMFKDSVCYQEEVRDATRICEVLNRVIEKALHCSAPAQINIPRDFWTQVVEFPLPTGVKLERSAGGRASTKKAAELLSQAKFPVILNGAGVILANAVETSVKLAERLAAPVCCNYQHNDAFPGDHPLHVGPLGYNGSKAAMEMISKADVVLALGTRLNPFSTLPCYGIEYWPKDAKLIQVDINGDRIGLTKPVDVGIQGDAGLVAEELLEQLSAEAGSIGRAEREKLVKEKKTAWAQELESMDHELDDEGTTWNQRARAATPERMSPRQAWRAIMRVMPKDAIMSSDIGNNCAIGNAYPSFQSPRKYLSPGLFGPCGYGFPSILGAKVGNPSVPVVGFAGDGAFGISINEITACGRGDWPPVTMIVFRNFQWGAEKRNTTLWYDDNFVGTELNKGVEYAEMAKACGLKGVKVATVEELEQALKTAIDGQMQRKETTLVEVLLNQELGEPFRRDAMKAPVQIAKINASDMSE</sequence>
<dbReference type="Gene3D" id="3.40.50.1220">
    <property type="entry name" value="TPP-binding domain"/>
    <property type="match status" value="1"/>
</dbReference>
<evidence type="ECO:0000259" key="12">
    <source>
        <dbReference type="Pfam" id="PF02775"/>
    </source>
</evidence>
<dbReference type="InterPro" id="IPR012000">
    <property type="entry name" value="Thiamin_PyroP_enz_cen_dom"/>
</dbReference>
<evidence type="ECO:0000256" key="7">
    <source>
        <dbReference type="ARBA" id="ARBA00022842"/>
    </source>
</evidence>
<dbReference type="NCBIfam" id="TIGR03457">
    <property type="entry name" value="sulphoacet_xsc"/>
    <property type="match status" value="1"/>
</dbReference>
<dbReference type="EMBL" id="CAXAMM010007047">
    <property type="protein sequence ID" value="CAK9013125.1"/>
    <property type="molecule type" value="Genomic_DNA"/>
</dbReference>
<evidence type="ECO:0000259" key="13">
    <source>
        <dbReference type="Pfam" id="PF02776"/>
    </source>
</evidence>
<evidence type="ECO:0000256" key="8">
    <source>
        <dbReference type="ARBA" id="ARBA00023052"/>
    </source>
</evidence>
<evidence type="ECO:0000313" key="14">
    <source>
        <dbReference type="EMBL" id="CAK9013125.1"/>
    </source>
</evidence>
<reference evidence="14 15" key="1">
    <citation type="submission" date="2024-02" db="EMBL/GenBank/DDBJ databases">
        <authorList>
            <person name="Chen Y."/>
            <person name="Shah S."/>
            <person name="Dougan E. K."/>
            <person name="Thang M."/>
            <person name="Chan C."/>
        </authorList>
    </citation>
    <scope>NUCLEOTIDE SEQUENCE [LARGE SCALE GENOMIC DNA]</scope>
</reference>
<keyword evidence="7" id="KW-0460">Magnesium</keyword>
<dbReference type="InterPro" id="IPR012001">
    <property type="entry name" value="Thiamin_PyroP_enz_TPP-bd_dom"/>
</dbReference>
<dbReference type="PANTHER" id="PTHR18968:SF13">
    <property type="entry name" value="ACETOLACTATE SYNTHASE CATALYTIC SUBUNIT, MITOCHONDRIAL"/>
    <property type="match status" value="1"/>
</dbReference>
<dbReference type="Pfam" id="PF02776">
    <property type="entry name" value="TPP_enzyme_N"/>
    <property type="match status" value="1"/>
</dbReference>
<evidence type="ECO:0000256" key="9">
    <source>
        <dbReference type="ARBA" id="ARBA00023315"/>
    </source>
</evidence>
<comment type="similarity">
    <text evidence="3 10">Belongs to the TPP enzyme family.</text>
</comment>
<evidence type="ECO:0000256" key="1">
    <source>
        <dbReference type="ARBA" id="ARBA00001946"/>
    </source>
</evidence>
<dbReference type="InterPro" id="IPR029061">
    <property type="entry name" value="THDP-binding"/>
</dbReference>
<proteinExistence type="inferred from homology"/>
<evidence type="ECO:0000256" key="10">
    <source>
        <dbReference type="RuleBase" id="RU362132"/>
    </source>
</evidence>
<dbReference type="PANTHER" id="PTHR18968">
    <property type="entry name" value="THIAMINE PYROPHOSPHATE ENZYMES"/>
    <property type="match status" value="1"/>
</dbReference>
<dbReference type="InterPro" id="IPR000399">
    <property type="entry name" value="TPP-bd_CS"/>
</dbReference>
<evidence type="ECO:0000256" key="5">
    <source>
        <dbReference type="ARBA" id="ARBA00022679"/>
    </source>
</evidence>
<organism evidence="14 15">
    <name type="scientific">Durusdinium trenchii</name>
    <dbReference type="NCBI Taxonomy" id="1381693"/>
    <lineage>
        <taxon>Eukaryota</taxon>
        <taxon>Sar</taxon>
        <taxon>Alveolata</taxon>
        <taxon>Dinophyceae</taxon>
        <taxon>Suessiales</taxon>
        <taxon>Symbiodiniaceae</taxon>
        <taxon>Durusdinium</taxon>
    </lineage>
</organism>
<feature type="domain" description="Thiamine pyrophosphate enzyme TPP-binding" evidence="12">
    <location>
        <begin position="442"/>
        <end position="595"/>
    </location>
</feature>
<keyword evidence="15" id="KW-1185">Reference proteome</keyword>
<comment type="cofactor">
    <cofactor evidence="1">
        <name>Mg(2+)</name>
        <dbReference type="ChEBI" id="CHEBI:18420"/>
    </cofactor>
</comment>
<dbReference type="CDD" id="cd07035">
    <property type="entry name" value="TPP_PYR_POX_like"/>
    <property type="match status" value="1"/>
</dbReference>
<dbReference type="Gene3D" id="3.40.50.970">
    <property type="match status" value="2"/>
</dbReference>